<dbReference type="AlphaFoldDB" id="A0A9P0AF00"/>
<dbReference type="Proteomes" id="UP001152759">
    <property type="component" value="Chromosome 6"/>
</dbReference>
<feature type="region of interest" description="Disordered" evidence="3">
    <location>
        <begin position="99"/>
        <end position="230"/>
    </location>
</feature>
<reference evidence="4" key="1">
    <citation type="submission" date="2021-12" db="EMBL/GenBank/DDBJ databases">
        <authorList>
            <person name="King R."/>
        </authorList>
    </citation>
    <scope>NUCLEOTIDE SEQUENCE</scope>
</reference>
<evidence type="ECO:0000256" key="1">
    <source>
        <dbReference type="ARBA" id="ARBA00006484"/>
    </source>
</evidence>
<dbReference type="Pfam" id="PF00106">
    <property type="entry name" value="adh_short"/>
    <property type="match status" value="2"/>
</dbReference>
<proteinExistence type="inferred from homology"/>
<dbReference type="GO" id="GO:0005811">
    <property type="term" value="C:lipid droplet"/>
    <property type="evidence" value="ECO:0007669"/>
    <property type="project" value="TreeGrafter"/>
</dbReference>
<dbReference type="KEGG" id="btab:109035150"/>
<feature type="compositionally biased region" description="Low complexity" evidence="3">
    <location>
        <begin position="113"/>
        <end position="126"/>
    </location>
</feature>
<organism evidence="4 5">
    <name type="scientific">Bemisia tabaci</name>
    <name type="common">Sweetpotato whitefly</name>
    <name type="synonym">Aleurodes tabaci</name>
    <dbReference type="NCBI Taxonomy" id="7038"/>
    <lineage>
        <taxon>Eukaryota</taxon>
        <taxon>Metazoa</taxon>
        <taxon>Ecdysozoa</taxon>
        <taxon>Arthropoda</taxon>
        <taxon>Hexapoda</taxon>
        <taxon>Insecta</taxon>
        <taxon>Pterygota</taxon>
        <taxon>Neoptera</taxon>
        <taxon>Paraneoptera</taxon>
        <taxon>Hemiptera</taxon>
        <taxon>Sternorrhyncha</taxon>
        <taxon>Aleyrodoidea</taxon>
        <taxon>Aleyrodidae</taxon>
        <taxon>Aleyrodinae</taxon>
        <taxon>Bemisia</taxon>
    </lineage>
</organism>
<name>A0A9P0AF00_BEMTA</name>
<keyword evidence="2" id="KW-0560">Oxidoreductase</keyword>
<comment type="similarity">
    <text evidence="1">Belongs to the short-chain dehydrogenases/reductases (SDR) family.</text>
</comment>
<dbReference type="InterPro" id="IPR036291">
    <property type="entry name" value="NAD(P)-bd_dom_sf"/>
</dbReference>
<protein>
    <submittedName>
        <fullName evidence="4">Uncharacterized protein</fullName>
    </submittedName>
</protein>
<feature type="compositionally biased region" description="Basic and acidic residues" evidence="3">
    <location>
        <begin position="196"/>
        <end position="227"/>
    </location>
</feature>
<dbReference type="PRINTS" id="PR00081">
    <property type="entry name" value="GDHRDH"/>
</dbReference>
<dbReference type="GO" id="GO:0016616">
    <property type="term" value="F:oxidoreductase activity, acting on the CH-OH group of donors, NAD or NADP as acceptor"/>
    <property type="evidence" value="ECO:0007669"/>
    <property type="project" value="TreeGrafter"/>
</dbReference>
<dbReference type="InterPro" id="IPR002347">
    <property type="entry name" value="SDR_fam"/>
</dbReference>
<keyword evidence="5" id="KW-1185">Reference proteome</keyword>
<feature type="compositionally biased region" description="Polar residues" evidence="3">
    <location>
        <begin position="99"/>
        <end position="112"/>
    </location>
</feature>
<dbReference type="PROSITE" id="PS00061">
    <property type="entry name" value="ADH_SHORT"/>
    <property type="match status" value="1"/>
</dbReference>
<accession>A0A9P0AF00</accession>
<dbReference type="SUPFAM" id="SSF51735">
    <property type="entry name" value="NAD(P)-binding Rossmann-fold domains"/>
    <property type="match status" value="1"/>
</dbReference>
<sequence length="569" mass="63019">MGYMYLFANEFKCEHHAVCWLKCVQCNPPGDTIRGVQDVFCCHNKAAWCCDTCKHLVLILKSSSYYKFNRGPKDKLTKDDFISAYDYFKEKGCKTNGSPFRTTEVSSQQTARNVLSTSSSNNSPKSATVESKKRLRKRFSNPKGKENQVDLDQLGFNFDSQNSGMQRQEGKKIKSLSSTCHSNSNKRTRRNLNASFEKEKETWETTPKGRDTGRSVKPEELGARDARGCTMETSPIKSEKQLLETCKFLLAVLSVLLRTVGYVIRAAWRLLRPVPLKDVNGQIALVTGAGHGIGRQLAIQLSQLGCDVICVDINAESNQQVVDIINKQNSGENDNDGVVIKGKGGSAGMRPGQAFAYSCDVSDRLAVFRLAAEVCSRFGRVDILVNNAGIMPPQPILDTDPADVVNIVNINLLAHFWTIMAFLPKMIENGSGHIVAVSSMAGLSGLANKVPYSATKFGVAGLMDALAEEFKLKSQNIMTTCAHPYFVQTRDDIPEVLDLRLPQLAPSYVAKAIIQAMLRNQESVSIPCQLRFFAHLLRMLPQDARHAWRDVFYTKVSTVNQPISSLTIA</sequence>
<dbReference type="EMBL" id="OU963867">
    <property type="protein sequence ID" value="CAH0391344.1"/>
    <property type="molecule type" value="Genomic_DNA"/>
</dbReference>
<evidence type="ECO:0000256" key="2">
    <source>
        <dbReference type="ARBA" id="ARBA00023002"/>
    </source>
</evidence>
<evidence type="ECO:0000256" key="3">
    <source>
        <dbReference type="SAM" id="MobiDB-lite"/>
    </source>
</evidence>
<dbReference type="PRINTS" id="PR00080">
    <property type="entry name" value="SDRFAMILY"/>
</dbReference>
<evidence type="ECO:0000313" key="5">
    <source>
        <dbReference type="Proteomes" id="UP001152759"/>
    </source>
</evidence>
<dbReference type="PANTHER" id="PTHR24322:SF736">
    <property type="entry name" value="RETINOL DEHYDROGENASE 10"/>
    <property type="match status" value="1"/>
</dbReference>
<dbReference type="InterPro" id="IPR020904">
    <property type="entry name" value="Sc_DH/Rdtase_CS"/>
</dbReference>
<gene>
    <name evidence="4" type="ORF">BEMITA_LOCUS9975</name>
</gene>
<evidence type="ECO:0000313" key="4">
    <source>
        <dbReference type="EMBL" id="CAH0391344.1"/>
    </source>
</evidence>
<dbReference type="Gene3D" id="3.40.50.720">
    <property type="entry name" value="NAD(P)-binding Rossmann-like Domain"/>
    <property type="match status" value="1"/>
</dbReference>
<dbReference type="PANTHER" id="PTHR24322">
    <property type="entry name" value="PKSB"/>
    <property type="match status" value="1"/>
</dbReference>